<gene>
    <name evidence="2" type="ORF">E3U55_07610</name>
</gene>
<accession>A0A4Y8INR7</accession>
<dbReference type="InterPro" id="IPR029063">
    <property type="entry name" value="SAM-dependent_MTases_sf"/>
</dbReference>
<keyword evidence="3" id="KW-1185">Reference proteome</keyword>
<dbReference type="PANTHER" id="PTHR43667">
    <property type="entry name" value="CYCLOPROPANE-FATTY-ACYL-PHOSPHOLIPID SYNTHASE"/>
    <property type="match status" value="1"/>
</dbReference>
<reference evidence="2 3" key="1">
    <citation type="submission" date="2019-03" db="EMBL/GenBank/DDBJ databases">
        <authorList>
            <person name="He R.-H."/>
        </authorList>
    </citation>
    <scope>NUCLEOTIDE SEQUENCE [LARGE SCALE GENOMIC DNA]</scope>
    <source>
        <strain evidence="3">SH 714</strain>
    </source>
</reference>
<dbReference type="InterPro" id="IPR050723">
    <property type="entry name" value="CFA/CMAS"/>
</dbReference>
<sequence>MNWVKEFYNKQYIWSKENVEGDFKELREDLVDKLETYATPSTKRILELGSGLGQFAVAAAKRGYGVTTIELTEEGVKHAKMLAEKHGVEDQVSIVHGDFYEVEFDKQFDIICYWDGFGIGSDADQQKLLKRVSKWMKSDALALIDIYTPWYWAKVAGESMSMGGLARQYDFDSIECKMVDTWWIKGREEDKVTQYLRCYSPADLKLLIGELNLALDHVEPGGAMNYDEQKYHAKVPLHQAMSYMAVLKKK</sequence>
<dbReference type="AlphaFoldDB" id="A0A4Y8INR7"/>
<organism evidence="2 3">
    <name type="scientific">Filobacillus milosensis</name>
    <dbReference type="NCBI Taxonomy" id="94137"/>
    <lineage>
        <taxon>Bacteria</taxon>
        <taxon>Bacillati</taxon>
        <taxon>Bacillota</taxon>
        <taxon>Bacilli</taxon>
        <taxon>Bacillales</taxon>
        <taxon>Bacillaceae</taxon>
        <taxon>Filobacillus</taxon>
    </lineage>
</organism>
<dbReference type="Gene3D" id="2.20.25.110">
    <property type="entry name" value="S-adenosyl-L-methionine-dependent methyltransferases"/>
    <property type="match status" value="1"/>
</dbReference>
<dbReference type="Proteomes" id="UP000297975">
    <property type="component" value="Unassembled WGS sequence"/>
</dbReference>
<dbReference type="Gene3D" id="3.40.50.150">
    <property type="entry name" value="Vaccinia Virus protein VP39"/>
    <property type="match status" value="1"/>
</dbReference>
<dbReference type="CDD" id="cd02440">
    <property type="entry name" value="AdoMet_MTases"/>
    <property type="match status" value="1"/>
</dbReference>
<dbReference type="InterPro" id="IPR041698">
    <property type="entry name" value="Methyltransf_25"/>
</dbReference>
<dbReference type="EMBL" id="SOPW01000006">
    <property type="protein sequence ID" value="TFB22160.1"/>
    <property type="molecule type" value="Genomic_DNA"/>
</dbReference>
<proteinExistence type="predicted"/>
<dbReference type="PANTHER" id="PTHR43667:SF2">
    <property type="entry name" value="FATTY ACID C-METHYL TRANSFERASE"/>
    <property type="match status" value="1"/>
</dbReference>
<evidence type="ECO:0000313" key="3">
    <source>
        <dbReference type="Proteomes" id="UP000297975"/>
    </source>
</evidence>
<keyword evidence="2" id="KW-0489">Methyltransferase</keyword>
<comment type="caution">
    <text evidence="2">The sequence shown here is derived from an EMBL/GenBank/DDBJ whole genome shotgun (WGS) entry which is preliminary data.</text>
</comment>
<dbReference type="RefSeq" id="WP_134339832.1">
    <property type="nucleotide sequence ID" value="NZ_SOPW01000006.1"/>
</dbReference>
<dbReference type="GO" id="GO:0008168">
    <property type="term" value="F:methyltransferase activity"/>
    <property type="evidence" value="ECO:0007669"/>
    <property type="project" value="UniProtKB-KW"/>
</dbReference>
<dbReference type="GO" id="GO:0032259">
    <property type="term" value="P:methylation"/>
    <property type="evidence" value="ECO:0007669"/>
    <property type="project" value="UniProtKB-KW"/>
</dbReference>
<name>A0A4Y8INR7_9BACI</name>
<dbReference type="OrthoDB" id="1490595at2"/>
<dbReference type="Pfam" id="PF13649">
    <property type="entry name" value="Methyltransf_25"/>
    <property type="match status" value="1"/>
</dbReference>
<feature type="domain" description="Methyltransferase" evidence="1">
    <location>
        <begin position="45"/>
        <end position="138"/>
    </location>
</feature>
<evidence type="ECO:0000259" key="1">
    <source>
        <dbReference type="Pfam" id="PF13649"/>
    </source>
</evidence>
<evidence type="ECO:0000313" key="2">
    <source>
        <dbReference type="EMBL" id="TFB22160.1"/>
    </source>
</evidence>
<keyword evidence="2" id="KW-0808">Transferase</keyword>
<protein>
    <submittedName>
        <fullName evidence="2">Class I SAM-dependent methyltransferase</fullName>
    </submittedName>
</protein>
<dbReference type="SUPFAM" id="SSF53335">
    <property type="entry name" value="S-adenosyl-L-methionine-dependent methyltransferases"/>
    <property type="match status" value="1"/>
</dbReference>